<dbReference type="GO" id="GO:0071949">
    <property type="term" value="F:FAD binding"/>
    <property type="evidence" value="ECO:0007669"/>
    <property type="project" value="InterPro"/>
</dbReference>
<dbReference type="Gene3D" id="3.40.462.20">
    <property type="match status" value="1"/>
</dbReference>
<dbReference type="InterPro" id="IPR016169">
    <property type="entry name" value="FAD-bd_PCMH_sub2"/>
</dbReference>
<dbReference type="Proteomes" id="UP000240883">
    <property type="component" value="Unassembled WGS sequence"/>
</dbReference>
<reference evidence="6 7" key="1">
    <citation type="journal article" date="2018" name="Front. Microbiol.">
        <title>Genome-Wide Analysis of Corynespora cassiicola Leaf Fall Disease Putative Effectors.</title>
        <authorList>
            <person name="Lopez D."/>
            <person name="Ribeiro S."/>
            <person name="Label P."/>
            <person name="Fumanal B."/>
            <person name="Venisse J.S."/>
            <person name="Kohler A."/>
            <person name="de Oliveira R.R."/>
            <person name="Labutti K."/>
            <person name="Lipzen A."/>
            <person name="Lail K."/>
            <person name="Bauer D."/>
            <person name="Ohm R.A."/>
            <person name="Barry K.W."/>
            <person name="Spatafora J."/>
            <person name="Grigoriev I.V."/>
            <person name="Martin F.M."/>
            <person name="Pujade-Renaud V."/>
        </authorList>
    </citation>
    <scope>NUCLEOTIDE SEQUENCE [LARGE SCALE GENOMIC DNA]</scope>
    <source>
        <strain evidence="6 7">Philippines</strain>
    </source>
</reference>
<accession>A0A2T2N8E5</accession>
<dbReference type="PANTHER" id="PTHR42973">
    <property type="entry name" value="BINDING OXIDOREDUCTASE, PUTATIVE (AFU_ORTHOLOGUE AFUA_1G17690)-RELATED"/>
    <property type="match status" value="1"/>
</dbReference>
<dbReference type="PANTHER" id="PTHR42973:SF34">
    <property type="entry name" value="FAD BINDING DOMAIN PROTEIN (AFU_ORTHOLOGUE AFUA_3G02770)"/>
    <property type="match status" value="1"/>
</dbReference>
<dbReference type="Gene3D" id="3.30.465.10">
    <property type="match status" value="1"/>
</dbReference>
<dbReference type="Pfam" id="PF08031">
    <property type="entry name" value="BBE"/>
    <property type="match status" value="1"/>
</dbReference>
<dbReference type="InterPro" id="IPR016166">
    <property type="entry name" value="FAD-bd_PCMH"/>
</dbReference>
<dbReference type="Pfam" id="PF01565">
    <property type="entry name" value="FAD_binding_4"/>
    <property type="match status" value="1"/>
</dbReference>
<evidence type="ECO:0000313" key="6">
    <source>
        <dbReference type="EMBL" id="PSN61722.1"/>
    </source>
</evidence>
<dbReference type="InterPro" id="IPR006094">
    <property type="entry name" value="Oxid_FAD_bind_N"/>
</dbReference>
<protein>
    <submittedName>
        <fullName evidence="6">FAD-binding domain-containing protein</fullName>
    </submittedName>
</protein>
<dbReference type="InterPro" id="IPR016167">
    <property type="entry name" value="FAD-bd_PCMH_sub1"/>
</dbReference>
<evidence type="ECO:0000256" key="3">
    <source>
        <dbReference type="ARBA" id="ARBA00022827"/>
    </source>
</evidence>
<dbReference type="InterPro" id="IPR050416">
    <property type="entry name" value="FAD-linked_Oxidoreductase"/>
</dbReference>
<organism evidence="6 7">
    <name type="scientific">Corynespora cassiicola Philippines</name>
    <dbReference type="NCBI Taxonomy" id="1448308"/>
    <lineage>
        <taxon>Eukaryota</taxon>
        <taxon>Fungi</taxon>
        <taxon>Dikarya</taxon>
        <taxon>Ascomycota</taxon>
        <taxon>Pezizomycotina</taxon>
        <taxon>Dothideomycetes</taxon>
        <taxon>Pleosporomycetidae</taxon>
        <taxon>Pleosporales</taxon>
        <taxon>Corynesporascaceae</taxon>
        <taxon>Corynespora</taxon>
    </lineage>
</organism>
<evidence type="ECO:0000256" key="1">
    <source>
        <dbReference type="ARBA" id="ARBA00005466"/>
    </source>
</evidence>
<keyword evidence="4" id="KW-0560">Oxidoreductase</keyword>
<dbReference type="GO" id="GO:0016491">
    <property type="term" value="F:oxidoreductase activity"/>
    <property type="evidence" value="ECO:0007669"/>
    <property type="project" value="UniProtKB-KW"/>
</dbReference>
<dbReference type="Gene3D" id="3.30.43.10">
    <property type="entry name" value="Uridine Diphospho-n-acetylenolpyruvylglucosamine Reductase, domain 2"/>
    <property type="match status" value="1"/>
</dbReference>
<keyword evidence="7" id="KW-1185">Reference proteome</keyword>
<keyword evidence="2" id="KW-0285">Flavoprotein</keyword>
<proteinExistence type="inferred from homology"/>
<gene>
    <name evidence="6" type="ORF">BS50DRAFT_625123</name>
</gene>
<comment type="similarity">
    <text evidence="1">Belongs to the oxygen-dependent FAD-linked oxidoreductase family.</text>
</comment>
<evidence type="ECO:0000256" key="2">
    <source>
        <dbReference type="ARBA" id="ARBA00022630"/>
    </source>
</evidence>
<name>A0A2T2N8E5_CORCC</name>
<dbReference type="EMBL" id="KZ678143">
    <property type="protein sequence ID" value="PSN61722.1"/>
    <property type="molecule type" value="Genomic_DNA"/>
</dbReference>
<dbReference type="AlphaFoldDB" id="A0A2T2N8E5"/>
<evidence type="ECO:0000259" key="5">
    <source>
        <dbReference type="PROSITE" id="PS51387"/>
    </source>
</evidence>
<dbReference type="InterPro" id="IPR036318">
    <property type="entry name" value="FAD-bd_PCMH-like_sf"/>
</dbReference>
<keyword evidence="3" id="KW-0274">FAD</keyword>
<dbReference type="OrthoDB" id="2151789at2759"/>
<sequence>MKAAIATGLGAVLVQSQAFEPADFNATQALIENGVDVSNLSLVDGVFERSGLSACSAASGTLSYSNFTGTYWSAQQGSVSPACVFLPSSSLQVSTVVLVSRLTKCSFAVKGGGHAAFAGASSIEGGITVSMERFNHVVPAKDKKTVDVGPGNRWVDVYEQLESAGIGVAGGRMAPVGVPGLLLGGGITFFSNKIGWACDNVASYDLVTASGVPLTVSPTSHPDLYWALRGGGNNFGIVTNFKLEAFPLGMMWGGQRLYGQDTLEKVLDAAFEFATEGSNSDPDASVINSFTALPEIGPVSITQLEYAQPIANASVFSSFNAIPHIQSSTDIRTLAEITIMMSEGSKDGLRQTQWNASFKVSRLLFSFLLETFYAAFPELQDVEGFFPTISIQVITEGQLKGMQKNGGNALGLDPKGGPYFIMNMSGQWANASDDSRVLAFFSGIIESVKAEAKKTGADNSFMYVNYASQFNDPIGSYGEKNLERLRAVSKEYDPKAVFQKLQPGHFKLEGGPPHSYMP</sequence>
<dbReference type="PROSITE" id="PS51387">
    <property type="entry name" value="FAD_PCMH"/>
    <property type="match status" value="1"/>
</dbReference>
<evidence type="ECO:0000256" key="4">
    <source>
        <dbReference type="ARBA" id="ARBA00023002"/>
    </source>
</evidence>
<dbReference type="InterPro" id="IPR012951">
    <property type="entry name" value="BBE"/>
</dbReference>
<dbReference type="STRING" id="1448308.A0A2T2N8E5"/>
<dbReference type="SUPFAM" id="SSF56176">
    <property type="entry name" value="FAD-binding/transporter-associated domain-like"/>
    <property type="match status" value="1"/>
</dbReference>
<evidence type="ECO:0000313" key="7">
    <source>
        <dbReference type="Proteomes" id="UP000240883"/>
    </source>
</evidence>
<feature type="domain" description="FAD-binding PCMH-type" evidence="5">
    <location>
        <begin position="77"/>
        <end position="248"/>
    </location>
</feature>